<dbReference type="PANTHER" id="PTHR24559">
    <property type="entry name" value="TRANSPOSON TY3-I GAG-POL POLYPROTEIN"/>
    <property type="match status" value="1"/>
</dbReference>
<feature type="domain" description="DUF7041" evidence="9">
    <location>
        <begin position="16"/>
        <end position="77"/>
    </location>
</feature>
<dbReference type="InterPro" id="IPR000477">
    <property type="entry name" value="RT_dom"/>
</dbReference>
<gene>
    <name evidence="10" type="ORF">ElyMa_006063000</name>
</gene>
<reference evidence="10 11" key="1">
    <citation type="journal article" date="2021" name="Elife">
        <title>Chloroplast acquisition without the gene transfer in kleptoplastic sea slugs, Plakobranchus ocellatus.</title>
        <authorList>
            <person name="Maeda T."/>
            <person name="Takahashi S."/>
            <person name="Yoshida T."/>
            <person name="Shimamura S."/>
            <person name="Takaki Y."/>
            <person name="Nagai Y."/>
            <person name="Toyoda A."/>
            <person name="Suzuki Y."/>
            <person name="Arimoto A."/>
            <person name="Ishii H."/>
            <person name="Satoh N."/>
            <person name="Nishiyama T."/>
            <person name="Hasebe M."/>
            <person name="Maruyama T."/>
            <person name="Minagawa J."/>
            <person name="Obokata J."/>
            <person name="Shigenobu S."/>
        </authorList>
    </citation>
    <scope>NUCLEOTIDE SEQUENCE [LARGE SCALE GENOMIC DNA]</scope>
</reference>
<dbReference type="Gene3D" id="3.30.70.270">
    <property type="match status" value="1"/>
</dbReference>
<keyword evidence="4" id="KW-0540">Nuclease</keyword>
<evidence type="ECO:0000313" key="11">
    <source>
        <dbReference type="Proteomes" id="UP000762676"/>
    </source>
</evidence>
<evidence type="ECO:0000256" key="4">
    <source>
        <dbReference type="ARBA" id="ARBA00022722"/>
    </source>
</evidence>
<dbReference type="SUPFAM" id="SSF56672">
    <property type="entry name" value="DNA/RNA polymerases"/>
    <property type="match status" value="1"/>
</dbReference>
<dbReference type="EMBL" id="BMAT01012134">
    <property type="protein sequence ID" value="GFR86835.1"/>
    <property type="molecule type" value="Genomic_DNA"/>
</dbReference>
<dbReference type="Pfam" id="PF00078">
    <property type="entry name" value="RVT_1"/>
    <property type="match status" value="1"/>
</dbReference>
<keyword evidence="11" id="KW-1185">Reference proteome</keyword>
<evidence type="ECO:0000256" key="5">
    <source>
        <dbReference type="ARBA" id="ARBA00022759"/>
    </source>
</evidence>
<dbReference type="InterPro" id="IPR055469">
    <property type="entry name" value="DUF7041"/>
</dbReference>
<dbReference type="Proteomes" id="UP000762676">
    <property type="component" value="Unassembled WGS sequence"/>
</dbReference>
<dbReference type="AlphaFoldDB" id="A0AAV4GPL7"/>
<sequence>MRHVFFSTNKGCPYLIQIEAQFSIKNITQEYDYVVSALDFETAEEVPDVLVNPPQTDKYHSLKCALIKAFGKSQTQRDYEPLNLNGLGDRKPTALLRKNNALNDDPQTLKRALFLSNLPADVRTIISGQEFSDLDKLAEAADRVWEARSASIQHITQTTNETTPDCVESIRNRSHNPRCTGSSTAPSTALVCFYHTRFGPGARKCQPGWLCTHPPNEYADLLQEFPEILTPYFNNPLNKHGVEHHIVTHGPPTHAHARRLDKDQLSAAKAEFLKMEEMGIVRHSKLPWSSPLHVVPKSDGTWRPCGDYRCLNASTEDDRYPLPHIQDFTNHLAGCSIFSKIDLIIGYHQIPMAPSSIPKTAVVTPFGLWEFLRMPLGLKNAAQSFQRLMDGVLRDVCFTFVYLDDILVARNTVNIFSNFSNSCLQMAWS</sequence>
<dbReference type="GO" id="GO:0008233">
    <property type="term" value="F:peptidase activity"/>
    <property type="evidence" value="ECO:0007669"/>
    <property type="project" value="UniProtKB-KW"/>
</dbReference>
<dbReference type="GO" id="GO:0004519">
    <property type="term" value="F:endonuclease activity"/>
    <property type="evidence" value="ECO:0007669"/>
    <property type="project" value="UniProtKB-KW"/>
</dbReference>
<evidence type="ECO:0000259" key="8">
    <source>
        <dbReference type="Pfam" id="PF00078"/>
    </source>
</evidence>
<keyword evidence="7" id="KW-0695">RNA-directed DNA polymerase</keyword>
<dbReference type="GO" id="GO:0003964">
    <property type="term" value="F:RNA-directed DNA polymerase activity"/>
    <property type="evidence" value="ECO:0007669"/>
    <property type="project" value="UniProtKB-KW"/>
</dbReference>
<keyword evidence="1" id="KW-0645">Protease</keyword>
<evidence type="ECO:0000256" key="2">
    <source>
        <dbReference type="ARBA" id="ARBA00022679"/>
    </source>
</evidence>
<dbReference type="Gene3D" id="3.10.10.10">
    <property type="entry name" value="HIV Type 1 Reverse Transcriptase, subunit A, domain 1"/>
    <property type="match status" value="1"/>
</dbReference>
<evidence type="ECO:0000256" key="1">
    <source>
        <dbReference type="ARBA" id="ARBA00022670"/>
    </source>
</evidence>
<dbReference type="GO" id="GO:0006508">
    <property type="term" value="P:proteolysis"/>
    <property type="evidence" value="ECO:0007669"/>
    <property type="project" value="UniProtKB-KW"/>
</dbReference>
<evidence type="ECO:0000256" key="6">
    <source>
        <dbReference type="ARBA" id="ARBA00022801"/>
    </source>
</evidence>
<dbReference type="InterPro" id="IPR043502">
    <property type="entry name" value="DNA/RNA_pol_sf"/>
</dbReference>
<protein>
    <submittedName>
        <fullName evidence="10">Polyprotein</fullName>
    </submittedName>
</protein>
<dbReference type="Pfam" id="PF23055">
    <property type="entry name" value="DUF7041"/>
    <property type="match status" value="1"/>
</dbReference>
<comment type="caution">
    <text evidence="10">The sequence shown here is derived from an EMBL/GenBank/DDBJ whole genome shotgun (WGS) entry which is preliminary data.</text>
</comment>
<dbReference type="PANTHER" id="PTHR24559:SF444">
    <property type="entry name" value="REVERSE TRANSCRIPTASE DOMAIN-CONTAINING PROTEIN"/>
    <property type="match status" value="1"/>
</dbReference>
<dbReference type="InterPro" id="IPR043128">
    <property type="entry name" value="Rev_trsase/Diguanyl_cyclase"/>
</dbReference>
<evidence type="ECO:0000256" key="3">
    <source>
        <dbReference type="ARBA" id="ARBA00022695"/>
    </source>
</evidence>
<evidence type="ECO:0000259" key="9">
    <source>
        <dbReference type="Pfam" id="PF23055"/>
    </source>
</evidence>
<keyword evidence="6" id="KW-0378">Hydrolase</keyword>
<proteinExistence type="predicted"/>
<dbReference type="InterPro" id="IPR053134">
    <property type="entry name" value="RNA-dir_DNA_polymerase"/>
</dbReference>
<organism evidence="10 11">
    <name type="scientific">Elysia marginata</name>
    <dbReference type="NCBI Taxonomy" id="1093978"/>
    <lineage>
        <taxon>Eukaryota</taxon>
        <taxon>Metazoa</taxon>
        <taxon>Spiralia</taxon>
        <taxon>Lophotrochozoa</taxon>
        <taxon>Mollusca</taxon>
        <taxon>Gastropoda</taxon>
        <taxon>Heterobranchia</taxon>
        <taxon>Euthyneura</taxon>
        <taxon>Panpulmonata</taxon>
        <taxon>Sacoglossa</taxon>
        <taxon>Placobranchoidea</taxon>
        <taxon>Plakobranchidae</taxon>
        <taxon>Elysia</taxon>
    </lineage>
</organism>
<feature type="domain" description="Reverse transcriptase" evidence="8">
    <location>
        <begin position="295"/>
        <end position="414"/>
    </location>
</feature>
<dbReference type="CDD" id="cd01647">
    <property type="entry name" value="RT_LTR"/>
    <property type="match status" value="1"/>
</dbReference>
<name>A0AAV4GPL7_9GAST</name>
<dbReference type="FunFam" id="3.10.10.10:FF:000007">
    <property type="entry name" value="Retrovirus-related Pol polyprotein from transposon 17.6-like Protein"/>
    <property type="match status" value="1"/>
</dbReference>
<keyword evidence="2" id="KW-0808">Transferase</keyword>
<keyword evidence="5" id="KW-0255">Endonuclease</keyword>
<evidence type="ECO:0000313" key="10">
    <source>
        <dbReference type="EMBL" id="GFR86835.1"/>
    </source>
</evidence>
<accession>A0AAV4GPL7</accession>
<keyword evidence="3" id="KW-0548">Nucleotidyltransferase</keyword>
<evidence type="ECO:0000256" key="7">
    <source>
        <dbReference type="ARBA" id="ARBA00022918"/>
    </source>
</evidence>